<dbReference type="EMBL" id="JAGKQQ010000001">
    <property type="protein sequence ID" value="MBP3959127.1"/>
    <property type="molecule type" value="Genomic_DNA"/>
</dbReference>
<accession>A0ABS5C0F6</accession>
<name>A0ABS5C0F6_9BACT</name>
<protein>
    <recommendedName>
        <fullName evidence="3">BON domain-containing protein</fullName>
    </recommendedName>
</protein>
<proteinExistence type="predicted"/>
<evidence type="ECO:0000313" key="1">
    <source>
        <dbReference type="EMBL" id="MBP3959127.1"/>
    </source>
</evidence>
<dbReference type="RefSeq" id="WP_210659665.1">
    <property type="nucleotide sequence ID" value="NZ_JAGKQQ010000001.1"/>
</dbReference>
<gene>
    <name evidence="1" type="ORF">J8F10_28110</name>
</gene>
<dbReference type="Proteomes" id="UP000676565">
    <property type="component" value="Unassembled WGS sequence"/>
</dbReference>
<evidence type="ECO:0000313" key="2">
    <source>
        <dbReference type="Proteomes" id="UP000676565"/>
    </source>
</evidence>
<keyword evidence="2" id="KW-1185">Reference proteome</keyword>
<sequence length="68" mass="7582">MSLLELVTQRVADRTSRRVQNLEVEIATGGERVVLRGRANSYHVKQLAQQGAREALPNARLENAIIVD</sequence>
<evidence type="ECO:0008006" key="3">
    <source>
        <dbReference type="Google" id="ProtNLM"/>
    </source>
</evidence>
<comment type="caution">
    <text evidence="1">The sequence shown here is derived from an EMBL/GenBank/DDBJ whole genome shotgun (WGS) entry which is preliminary data.</text>
</comment>
<organism evidence="1 2">
    <name type="scientific">Gemmata palustris</name>
    <dbReference type="NCBI Taxonomy" id="2822762"/>
    <lineage>
        <taxon>Bacteria</taxon>
        <taxon>Pseudomonadati</taxon>
        <taxon>Planctomycetota</taxon>
        <taxon>Planctomycetia</taxon>
        <taxon>Gemmatales</taxon>
        <taxon>Gemmataceae</taxon>
        <taxon>Gemmata</taxon>
    </lineage>
</organism>
<reference evidence="1 2" key="1">
    <citation type="submission" date="2021-04" db="EMBL/GenBank/DDBJ databases">
        <authorList>
            <person name="Ivanova A."/>
        </authorList>
    </citation>
    <scope>NUCLEOTIDE SEQUENCE [LARGE SCALE GENOMIC DNA]</scope>
    <source>
        <strain evidence="1 2">G18</strain>
    </source>
</reference>